<gene>
    <name evidence="3" type="ORF">J1777_08605</name>
</gene>
<comment type="caution">
    <text evidence="3">The sequence shown here is derived from an EMBL/GenBank/DDBJ whole genome shotgun (WGS) entry which is preliminary data.</text>
</comment>
<dbReference type="InterPro" id="IPR036513">
    <property type="entry name" value="STAS_dom_sf"/>
</dbReference>
<dbReference type="InterPro" id="IPR058548">
    <property type="entry name" value="MlaB-like_STAS"/>
</dbReference>
<evidence type="ECO:0000313" key="3">
    <source>
        <dbReference type="EMBL" id="MBO1249879.1"/>
    </source>
</evidence>
<dbReference type="EMBL" id="JAFNME010000016">
    <property type="protein sequence ID" value="MBO1249879.1"/>
    <property type="molecule type" value="Genomic_DNA"/>
</dbReference>
<protein>
    <submittedName>
        <fullName evidence="3">STAS domain-containing protein</fullName>
    </submittedName>
</protein>
<dbReference type="RefSeq" id="WP_207575344.1">
    <property type="nucleotide sequence ID" value="NZ_JAFNME010000016.1"/>
</dbReference>
<accession>A0A939GXE2</accession>
<name>A0A939GXE2_9BURK</name>
<evidence type="ECO:0000313" key="4">
    <source>
        <dbReference type="Proteomes" id="UP000664731"/>
    </source>
</evidence>
<keyword evidence="4" id="KW-1185">Reference proteome</keyword>
<organism evidence="3 4">
    <name type="scientific">Comamonas denitrificans</name>
    <dbReference type="NCBI Taxonomy" id="117506"/>
    <lineage>
        <taxon>Bacteria</taxon>
        <taxon>Pseudomonadati</taxon>
        <taxon>Pseudomonadota</taxon>
        <taxon>Betaproteobacteria</taxon>
        <taxon>Burkholderiales</taxon>
        <taxon>Comamonadaceae</taxon>
        <taxon>Comamonas</taxon>
    </lineage>
</organism>
<sequence>MVTQANKPTGLLSKVIGLVRGKDDASPGESTLSPDSRQELRDLVARKRRNLAVRHQEFAQLRQLRQAGVTAENLPSPVSSQLSSQALGYEQGALKSTQTLRKIDVIEAQMSRQWWGDKAGASSKIADSVQEGASLRAAQAAAGVPPGTASAPASAPPIQPAQERCAVEFVPHADLEEPAILFAHGDAQAARTHLLEQLSQSLSNPAAEPETVARLWHAVLDLCRATGDEATFEPLAIDYAAHFGKSAPLWTSLPGQLGLAPLLDGAMHSAAATPAGRKGPWQSPAAVTTSTVAALNATVSRALPPWCMSWQRLHTVDEAALPHLTALLQCWADAPGDYAWSYAGTLLQLLQRHTVVEDKQANPQWWMLRLAVLRFLHRMEEYDEVALEYCITYEVSPPSWVPPLHQCLVELEGDLDPSTVLDSLEQQTRQPGSTAAATTAMTPVKGEGLWGILDGDIDAQLNAVSAKLVPGQPLEVDCSLLVRLDFVAAGSLLNWAAQAQSQGVALRFTHLHHLVAAFMTVLGVQEHAKLYLSPV</sequence>
<evidence type="ECO:0000256" key="1">
    <source>
        <dbReference type="SAM" id="MobiDB-lite"/>
    </source>
</evidence>
<proteinExistence type="predicted"/>
<dbReference type="AlphaFoldDB" id="A0A939GXE2"/>
<feature type="domain" description="MlaB-like STAS" evidence="2">
    <location>
        <begin position="451"/>
        <end position="525"/>
    </location>
</feature>
<dbReference type="Proteomes" id="UP000664731">
    <property type="component" value="Unassembled WGS sequence"/>
</dbReference>
<feature type="compositionally biased region" description="Low complexity" evidence="1">
    <location>
        <begin position="137"/>
        <end position="153"/>
    </location>
</feature>
<evidence type="ECO:0000259" key="2">
    <source>
        <dbReference type="Pfam" id="PF13466"/>
    </source>
</evidence>
<dbReference type="SUPFAM" id="SSF52091">
    <property type="entry name" value="SpoIIaa-like"/>
    <property type="match status" value="1"/>
</dbReference>
<dbReference type="Pfam" id="PF13466">
    <property type="entry name" value="STAS_2"/>
    <property type="match status" value="1"/>
</dbReference>
<feature type="region of interest" description="Disordered" evidence="1">
    <location>
        <begin position="137"/>
        <end position="158"/>
    </location>
</feature>
<reference evidence="3" key="1">
    <citation type="submission" date="2021-03" db="EMBL/GenBank/DDBJ databases">
        <title>Comamonas denitrificans.</title>
        <authorList>
            <person name="Finster K."/>
        </authorList>
    </citation>
    <scope>NUCLEOTIDE SEQUENCE</scope>
    <source>
        <strain evidence="3">MM2021_4</strain>
    </source>
</reference>